<dbReference type="KEGG" id="lgi:LOTGIDRAFT_164163"/>
<name>V4A0N5_LOTGI</name>
<organism evidence="1 2">
    <name type="scientific">Lottia gigantea</name>
    <name type="common">Giant owl limpet</name>
    <dbReference type="NCBI Taxonomy" id="225164"/>
    <lineage>
        <taxon>Eukaryota</taxon>
        <taxon>Metazoa</taxon>
        <taxon>Spiralia</taxon>
        <taxon>Lophotrochozoa</taxon>
        <taxon>Mollusca</taxon>
        <taxon>Gastropoda</taxon>
        <taxon>Patellogastropoda</taxon>
        <taxon>Lottioidea</taxon>
        <taxon>Lottiidae</taxon>
        <taxon>Lottia</taxon>
    </lineage>
</organism>
<sequence>MEASVFGVFKRDENGVNCPVRNCTDYIEHTRPPLFPADIDPLHKKFQIICSISNDAIPCINNLRDQCDGTEVYASAGTFQALLQYICHDGYKEFLAHYDCWSNSYWQYRMGVCHNLAPDATCSDLDELSECAIAVTSEECGSITGEYIQRVLQRGRDFFHDFLKYQKPDESREIDNPDDSR</sequence>
<dbReference type="AlphaFoldDB" id="V4A0N5"/>
<proteinExistence type="predicted"/>
<evidence type="ECO:0000313" key="2">
    <source>
        <dbReference type="Proteomes" id="UP000030746"/>
    </source>
</evidence>
<dbReference type="CTD" id="20239665"/>
<evidence type="ECO:0008006" key="3">
    <source>
        <dbReference type="Google" id="ProtNLM"/>
    </source>
</evidence>
<evidence type="ECO:0000313" key="1">
    <source>
        <dbReference type="EMBL" id="ESO90242.1"/>
    </source>
</evidence>
<dbReference type="HOGENOM" id="CLU_1490644_0_0_1"/>
<dbReference type="GeneID" id="20239665"/>
<protein>
    <recommendedName>
        <fullName evidence="3">DUF19 domain-containing protein</fullName>
    </recommendedName>
</protein>
<dbReference type="EMBL" id="KB202444">
    <property type="protein sequence ID" value="ESO90242.1"/>
    <property type="molecule type" value="Genomic_DNA"/>
</dbReference>
<reference evidence="1 2" key="1">
    <citation type="journal article" date="2013" name="Nature">
        <title>Insights into bilaterian evolution from three spiralian genomes.</title>
        <authorList>
            <person name="Simakov O."/>
            <person name="Marletaz F."/>
            <person name="Cho S.J."/>
            <person name="Edsinger-Gonzales E."/>
            <person name="Havlak P."/>
            <person name="Hellsten U."/>
            <person name="Kuo D.H."/>
            <person name="Larsson T."/>
            <person name="Lv J."/>
            <person name="Arendt D."/>
            <person name="Savage R."/>
            <person name="Osoegawa K."/>
            <person name="de Jong P."/>
            <person name="Grimwood J."/>
            <person name="Chapman J.A."/>
            <person name="Shapiro H."/>
            <person name="Aerts A."/>
            <person name="Otillar R.P."/>
            <person name="Terry A.Y."/>
            <person name="Boore J.L."/>
            <person name="Grigoriev I.V."/>
            <person name="Lindberg D.R."/>
            <person name="Seaver E.C."/>
            <person name="Weisblat D.A."/>
            <person name="Putnam N.H."/>
            <person name="Rokhsar D.S."/>
        </authorList>
    </citation>
    <scope>NUCLEOTIDE SEQUENCE [LARGE SCALE GENOMIC DNA]</scope>
</reference>
<dbReference type="Proteomes" id="UP000030746">
    <property type="component" value="Unassembled WGS sequence"/>
</dbReference>
<dbReference type="RefSeq" id="XP_009058920.1">
    <property type="nucleotide sequence ID" value="XM_009060672.1"/>
</dbReference>
<keyword evidence="2" id="KW-1185">Reference proteome</keyword>
<gene>
    <name evidence="1" type="ORF">LOTGIDRAFT_164163</name>
</gene>
<accession>V4A0N5</accession>